<dbReference type="AlphaFoldDB" id="A0A087UL02"/>
<dbReference type="OMA" id="QWNERIL"/>
<evidence type="ECO:0000256" key="3">
    <source>
        <dbReference type="PIRSR" id="PIRSR623088-3"/>
    </source>
</evidence>
<reference evidence="5 6" key="1">
    <citation type="submission" date="2013-11" db="EMBL/GenBank/DDBJ databases">
        <title>Genome sequencing of Stegodyphus mimosarum.</title>
        <authorList>
            <person name="Bechsgaard J."/>
        </authorList>
    </citation>
    <scope>NUCLEOTIDE SEQUENCE [LARGE SCALE GENOMIC DNA]</scope>
</reference>
<evidence type="ECO:0000256" key="1">
    <source>
        <dbReference type="ARBA" id="ARBA00022723"/>
    </source>
</evidence>
<organism evidence="5 6">
    <name type="scientific">Stegodyphus mimosarum</name>
    <name type="common">African social velvet spider</name>
    <dbReference type="NCBI Taxonomy" id="407821"/>
    <lineage>
        <taxon>Eukaryota</taxon>
        <taxon>Metazoa</taxon>
        <taxon>Ecdysozoa</taxon>
        <taxon>Arthropoda</taxon>
        <taxon>Chelicerata</taxon>
        <taxon>Arachnida</taxon>
        <taxon>Araneae</taxon>
        <taxon>Araneomorphae</taxon>
        <taxon>Entelegynae</taxon>
        <taxon>Eresoidea</taxon>
        <taxon>Eresidae</taxon>
        <taxon>Stegodyphus</taxon>
    </lineage>
</organism>
<gene>
    <name evidence="5" type="ORF">X975_16488</name>
</gene>
<dbReference type="STRING" id="407821.A0A087UL02"/>
<dbReference type="InterPro" id="IPR036971">
    <property type="entry name" value="PDEase_catalytic_dom_sf"/>
</dbReference>
<keyword evidence="6" id="KW-1185">Reference proteome</keyword>
<evidence type="ECO:0000313" key="5">
    <source>
        <dbReference type="EMBL" id="KFM78041.1"/>
    </source>
</evidence>
<dbReference type="InterPro" id="IPR023088">
    <property type="entry name" value="PDEase"/>
</dbReference>
<dbReference type="Pfam" id="PF00233">
    <property type="entry name" value="PDEase_I"/>
    <property type="match status" value="1"/>
</dbReference>
<protein>
    <submittedName>
        <fullName evidence="5">High affinity cAMP-specific and IBMX-insensitive 3',5'-cyclic phosphodiesterase 8A</fullName>
    </submittedName>
</protein>
<evidence type="ECO:0000259" key="4">
    <source>
        <dbReference type="PROSITE" id="PS51845"/>
    </source>
</evidence>
<feature type="binding site" evidence="3">
    <location>
        <position position="14"/>
    </location>
    <ligand>
        <name>Zn(2+)</name>
        <dbReference type="ChEBI" id="CHEBI:29105"/>
        <label>2</label>
    </ligand>
</feature>
<keyword evidence="1 3" id="KW-0479">Metal-binding</keyword>
<dbReference type="OrthoDB" id="189220at2759"/>
<feature type="domain" description="PDEase" evidence="4">
    <location>
        <begin position="1"/>
        <end position="238"/>
    </location>
</feature>
<dbReference type="SUPFAM" id="SSF109604">
    <property type="entry name" value="HD-domain/PDEase-like"/>
    <property type="match status" value="1"/>
</dbReference>
<evidence type="ECO:0000256" key="2">
    <source>
        <dbReference type="ARBA" id="ARBA00022801"/>
    </source>
</evidence>
<feature type="binding site" evidence="3">
    <location>
        <position position="14"/>
    </location>
    <ligand>
        <name>Zn(2+)</name>
        <dbReference type="ChEBI" id="CHEBI:29105"/>
        <label>1</label>
    </ligand>
</feature>
<evidence type="ECO:0000313" key="6">
    <source>
        <dbReference type="Proteomes" id="UP000054359"/>
    </source>
</evidence>
<dbReference type="EMBL" id="KK120326">
    <property type="protein sequence ID" value="KFM78041.1"/>
    <property type="molecule type" value="Genomic_DNA"/>
</dbReference>
<dbReference type="Gene3D" id="1.10.1300.10">
    <property type="entry name" value="3'5'-cyclic nucleotide phosphodiesterase, catalytic domain"/>
    <property type="match status" value="1"/>
</dbReference>
<feature type="binding site" evidence="3">
    <location>
        <position position="13"/>
    </location>
    <ligand>
        <name>Zn(2+)</name>
        <dbReference type="ChEBI" id="CHEBI:29105"/>
        <label>1</label>
    </ligand>
</feature>
<accession>A0A087UL02</accession>
<dbReference type="GO" id="GO:0004114">
    <property type="term" value="F:3',5'-cyclic-nucleotide phosphodiesterase activity"/>
    <property type="evidence" value="ECO:0007669"/>
    <property type="project" value="InterPro"/>
</dbReference>
<dbReference type="PANTHER" id="PTHR11347">
    <property type="entry name" value="CYCLIC NUCLEOTIDE PHOSPHODIESTERASE"/>
    <property type="match status" value="1"/>
</dbReference>
<dbReference type="GO" id="GO:0007165">
    <property type="term" value="P:signal transduction"/>
    <property type="evidence" value="ECO:0007669"/>
    <property type="project" value="InterPro"/>
</dbReference>
<dbReference type="InterPro" id="IPR003607">
    <property type="entry name" value="HD/PDEase_dom"/>
</dbReference>
<dbReference type="GO" id="GO:0046872">
    <property type="term" value="F:metal ion binding"/>
    <property type="evidence" value="ECO:0007669"/>
    <property type="project" value="UniProtKB-KW"/>
</dbReference>
<dbReference type="CDD" id="cd00077">
    <property type="entry name" value="HDc"/>
    <property type="match status" value="1"/>
</dbReference>
<feature type="non-terminal residue" evidence="5">
    <location>
        <position position="251"/>
    </location>
</feature>
<name>A0A087UL02_STEMI</name>
<keyword evidence="2" id="KW-0378">Hydrolase</keyword>
<dbReference type="PRINTS" id="PR00387">
    <property type="entry name" value="PDIESTERASE1"/>
</dbReference>
<proteinExistence type="predicted"/>
<dbReference type="Proteomes" id="UP000054359">
    <property type="component" value="Unassembled WGS sequence"/>
</dbReference>
<sequence length="251" mass="28461">MDEVISLIAAVVHDVDHPGRNSAFLCNTGNELAILYNDLSVLESHHSALSFKLAMSSEKVNIFQNLSKDAYKEVRRSIIDMVLATEMTKHFEHLSKFVNVFTKSVEAEEDELETSLEPSSADLAAMSTPENIILVKRILIKCADVSNPAKPLNSCKEWAYRIAEEYIAQTDEEKSKGLPIVMPAFDRAKCSIPKSQMGFIDYFVNDMFDAWDAFCDVPEVIEHIKVNYEYWKLQETQRQKEIEAQVNSVTS</sequence>
<dbReference type="PROSITE" id="PS51845">
    <property type="entry name" value="PDEASE_I_2"/>
    <property type="match status" value="1"/>
</dbReference>
<dbReference type="InterPro" id="IPR002073">
    <property type="entry name" value="PDEase_catalytic_dom"/>
</dbReference>
<feature type="binding site" evidence="3">
    <location>
        <position position="144"/>
    </location>
    <ligand>
        <name>Zn(2+)</name>
        <dbReference type="ChEBI" id="CHEBI:29105"/>
        <label>1</label>
    </ligand>
</feature>